<organism evidence="2 3">
    <name type="scientific">Serratia fonticola</name>
    <dbReference type="NCBI Taxonomy" id="47917"/>
    <lineage>
        <taxon>Bacteria</taxon>
        <taxon>Pseudomonadati</taxon>
        <taxon>Pseudomonadota</taxon>
        <taxon>Gammaproteobacteria</taxon>
        <taxon>Enterobacterales</taxon>
        <taxon>Yersiniaceae</taxon>
        <taxon>Serratia</taxon>
    </lineage>
</organism>
<evidence type="ECO:0000313" key="2">
    <source>
        <dbReference type="EMBL" id="VEI61903.1"/>
    </source>
</evidence>
<protein>
    <submittedName>
        <fullName evidence="2">Uncharacterized protein</fullName>
    </submittedName>
</protein>
<keyword evidence="1" id="KW-0812">Transmembrane</keyword>
<evidence type="ECO:0000313" key="3">
    <source>
        <dbReference type="Proteomes" id="UP000270487"/>
    </source>
</evidence>
<feature type="transmembrane region" description="Helical" evidence="1">
    <location>
        <begin position="80"/>
        <end position="98"/>
    </location>
</feature>
<accession>A0A3S4WBR1</accession>
<feature type="transmembrane region" description="Helical" evidence="1">
    <location>
        <begin position="118"/>
        <end position="138"/>
    </location>
</feature>
<sequence length="141" mass="15307">MYHPQNPQSVLSLRHRVGLATVPLGLLLLWLTALIPLYLPNMGGSGLKLPHNIITWGLMAAVVATIWLTQPAAKAVHLTVTARWALLAIVILAIPLIYTPPTGVKPRWRAGWRCSAAGFSIFHCCNTVCIVSVVMGCITSY</sequence>
<keyword evidence="1" id="KW-1133">Transmembrane helix</keyword>
<dbReference type="EMBL" id="LR134492">
    <property type="protein sequence ID" value="VEI61903.1"/>
    <property type="molecule type" value="Genomic_DNA"/>
</dbReference>
<name>A0A3S4WBR1_SERFO</name>
<proteinExistence type="predicted"/>
<gene>
    <name evidence="2" type="ORF">NCTC13193_00093</name>
</gene>
<feature type="transmembrane region" description="Helical" evidence="1">
    <location>
        <begin position="17"/>
        <end position="39"/>
    </location>
</feature>
<reference evidence="2 3" key="1">
    <citation type="submission" date="2018-12" db="EMBL/GenBank/DDBJ databases">
        <authorList>
            <consortium name="Pathogen Informatics"/>
        </authorList>
    </citation>
    <scope>NUCLEOTIDE SEQUENCE [LARGE SCALE GENOMIC DNA]</scope>
    <source>
        <strain evidence="2 3">NCTC13193</strain>
    </source>
</reference>
<evidence type="ECO:0000256" key="1">
    <source>
        <dbReference type="SAM" id="Phobius"/>
    </source>
</evidence>
<dbReference type="Proteomes" id="UP000270487">
    <property type="component" value="Chromosome"/>
</dbReference>
<dbReference type="AlphaFoldDB" id="A0A3S4WBR1"/>
<keyword evidence="1" id="KW-0472">Membrane</keyword>
<feature type="transmembrane region" description="Helical" evidence="1">
    <location>
        <begin position="51"/>
        <end position="68"/>
    </location>
</feature>